<protein>
    <recommendedName>
        <fullName evidence="10">Elongation of very long chain fatty acids protein</fullName>
        <ecNumber evidence="10">2.3.1.199</ecNumber>
    </recommendedName>
    <alternativeName>
        <fullName evidence="10">Very-long-chain 3-oxoacyl-CoA synthase</fullName>
    </alternativeName>
</protein>
<evidence type="ECO:0000256" key="2">
    <source>
        <dbReference type="ARBA" id="ARBA00022516"/>
    </source>
</evidence>
<evidence type="ECO:0000313" key="11">
    <source>
        <dbReference type="Proteomes" id="UP001652582"/>
    </source>
</evidence>
<keyword evidence="9 10" id="KW-0275">Fatty acid biosynthesis</keyword>
<gene>
    <name evidence="12" type="primary">LOC128198224</name>
</gene>
<keyword evidence="11" id="KW-1185">Reference proteome</keyword>
<keyword evidence="5 10" id="KW-0276">Fatty acid metabolism</keyword>
<comment type="subcellular location">
    <subcellularLocation>
        <location evidence="1">Membrane</location>
        <topology evidence="1">Multi-pass membrane protein</topology>
    </subcellularLocation>
</comment>
<accession>A0ABM3LH55</accession>
<dbReference type="Pfam" id="PF01151">
    <property type="entry name" value="ELO"/>
    <property type="match status" value="2"/>
</dbReference>
<feature type="transmembrane region" description="Helical" evidence="10">
    <location>
        <begin position="67"/>
        <end position="84"/>
    </location>
</feature>
<feature type="transmembrane region" description="Helical" evidence="10">
    <location>
        <begin position="146"/>
        <end position="166"/>
    </location>
</feature>
<evidence type="ECO:0000256" key="7">
    <source>
        <dbReference type="ARBA" id="ARBA00023098"/>
    </source>
</evidence>
<feature type="transmembrane region" description="Helical" evidence="10">
    <location>
        <begin position="34"/>
        <end position="55"/>
    </location>
</feature>
<organism evidence="11 12">
    <name type="scientific">Bicyclus anynana</name>
    <name type="common">Squinting bush brown butterfly</name>
    <dbReference type="NCBI Taxonomy" id="110368"/>
    <lineage>
        <taxon>Eukaryota</taxon>
        <taxon>Metazoa</taxon>
        <taxon>Ecdysozoa</taxon>
        <taxon>Arthropoda</taxon>
        <taxon>Hexapoda</taxon>
        <taxon>Insecta</taxon>
        <taxon>Pterygota</taxon>
        <taxon>Neoptera</taxon>
        <taxon>Endopterygota</taxon>
        <taxon>Lepidoptera</taxon>
        <taxon>Glossata</taxon>
        <taxon>Ditrysia</taxon>
        <taxon>Papilionoidea</taxon>
        <taxon>Nymphalidae</taxon>
        <taxon>Satyrinae</taxon>
        <taxon>Satyrini</taxon>
        <taxon>Mycalesina</taxon>
        <taxon>Bicyclus</taxon>
    </lineage>
</organism>
<dbReference type="GeneID" id="128198224"/>
<reference evidence="12" key="1">
    <citation type="submission" date="2025-08" db="UniProtKB">
        <authorList>
            <consortium name="RefSeq"/>
        </authorList>
    </citation>
    <scope>IDENTIFICATION</scope>
</reference>
<feature type="transmembrane region" description="Helical" evidence="10">
    <location>
        <begin position="115"/>
        <end position="134"/>
    </location>
</feature>
<feature type="transmembrane region" description="Helical" evidence="10">
    <location>
        <begin position="178"/>
        <end position="196"/>
    </location>
</feature>
<evidence type="ECO:0000256" key="9">
    <source>
        <dbReference type="ARBA" id="ARBA00023160"/>
    </source>
</evidence>
<dbReference type="EC" id="2.3.1.199" evidence="10"/>
<evidence type="ECO:0000256" key="1">
    <source>
        <dbReference type="ARBA" id="ARBA00004141"/>
    </source>
</evidence>
<evidence type="ECO:0000256" key="8">
    <source>
        <dbReference type="ARBA" id="ARBA00023136"/>
    </source>
</evidence>
<keyword evidence="8 10" id="KW-0472">Membrane</keyword>
<evidence type="ECO:0000256" key="5">
    <source>
        <dbReference type="ARBA" id="ARBA00022832"/>
    </source>
</evidence>
<keyword evidence="4 10" id="KW-0812">Transmembrane</keyword>
<comment type="catalytic activity">
    <reaction evidence="10">
        <text>a very-long-chain acyl-CoA + malonyl-CoA + H(+) = a very-long-chain 3-oxoacyl-CoA + CO2 + CoA</text>
        <dbReference type="Rhea" id="RHEA:32727"/>
        <dbReference type="ChEBI" id="CHEBI:15378"/>
        <dbReference type="ChEBI" id="CHEBI:16526"/>
        <dbReference type="ChEBI" id="CHEBI:57287"/>
        <dbReference type="ChEBI" id="CHEBI:57384"/>
        <dbReference type="ChEBI" id="CHEBI:90725"/>
        <dbReference type="ChEBI" id="CHEBI:90736"/>
        <dbReference type="EC" id="2.3.1.199"/>
    </reaction>
</comment>
<name>A0ABM3LH55_BICAN</name>
<proteinExistence type="inferred from homology"/>
<evidence type="ECO:0000256" key="4">
    <source>
        <dbReference type="ARBA" id="ARBA00022692"/>
    </source>
</evidence>
<evidence type="ECO:0000256" key="10">
    <source>
        <dbReference type="RuleBase" id="RU361115"/>
    </source>
</evidence>
<dbReference type="PANTHER" id="PTHR11157:SF69">
    <property type="entry name" value="ELONGATION OF VERY LONG CHAIN FATTY ACIDS PROTEIN 7"/>
    <property type="match status" value="1"/>
</dbReference>
<dbReference type="Proteomes" id="UP001652582">
    <property type="component" value="Chromosome 7"/>
</dbReference>
<keyword evidence="3 10" id="KW-0808">Transferase</keyword>
<dbReference type="PROSITE" id="PS01188">
    <property type="entry name" value="ELO"/>
    <property type="match status" value="1"/>
</dbReference>
<keyword evidence="2 10" id="KW-0444">Lipid biosynthesis</keyword>
<dbReference type="InterPro" id="IPR030457">
    <property type="entry name" value="ELO_CS"/>
</dbReference>
<comment type="similarity">
    <text evidence="10">Belongs to the ELO family.</text>
</comment>
<evidence type="ECO:0000256" key="3">
    <source>
        <dbReference type="ARBA" id="ARBA00022679"/>
    </source>
</evidence>
<dbReference type="InterPro" id="IPR002076">
    <property type="entry name" value="ELO_fam"/>
</dbReference>
<dbReference type="PANTHER" id="PTHR11157">
    <property type="entry name" value="FATTY ACID ACYL TRANSFERASE-RELATED"/>
    <property type="match status" value="1"/>
</dbReference>
<keyword evidence="7 10" id="KW-0443">Lipid metabolism</keyword>
<keyword evidence="6 10" id="KW-1133">Transmembrane helix</keyword>
<evidence type="ECO:0000256" key="6">
    <source>
        <dbReference type="ARBA" id="ARBA00022989"/>
    </source>
</evidence>
<dbReference type="RefSeq" id="XP_052738384.1">
    <property type="nucleotide sequence ID" value="XM_052882424.1"/>
</dbReference>
<feature type="transmembrane region" description="Helical" evidence="10">
    <location>
        <begin position="208"/>
        <end position="229"/>
    </location>
</feature>
<evidence type="ECO:0000313" key="12">
    <source>
        <dbReference type="RefSeq" id="XP_052738384.1"/>
    </source>
</evidence>
<sequence>MGELLLEFNETIQQWNTKQQKMEVQDWFLIRSPYPVPVILISYWLFVLKLGPLYMKSKQPFHVTKCLTAYNIFQVLFSLYTTTLLTKGSYTYLIAKISELVDTVFFVLKKNYHQITFLHVYHHSINIFVTWIAIKIDSVNPSGAFLAAANGIVHIIMYTYYGLSTFPSMTKHLWWKKYITTLQLIQFGVIMLHHFVSYKIARCEELNIVFLAVIFHLFLFIYLFLDFYIKTYKKNKNLKSDTTSKTKIVNKDNKKHK</sequence>